<protein>
    <submittedName>
        <fullName evidence="1">Uncharacterized protein</fullName>
    </submittedName>
</protein>
<gene>
    <name evidence="1" type="ORF">SHERM_02878</name>
</gene>
<evidence type="ECO:0000313" key="1">
    <source>
        <dbReference type="EMBL" id="CAA0835315.1"/>
    </source>
</evidence>
<comment type="caution">
    <text evidence="1">The sequence shown here is derived from an EMBL/GenBank/DDBJ whole genome shotgun (WGS) entry which is preliminary data.</text>
</comment>
<feature type="non-terminal residue" evidence="1">
    <location>
        <position position="128"/>
    </location>
</feature>
<organism evidence="1 2">
    <name type="scientific">Striga hermonthica</name>
    <name type="common">Purple witchweed</name>
    <name type="synonym">Buchnera hermonthica</name>
    <dbReference type="NCBI Taxonomy" id="68872"/>
    <lineage>
        <taxon>Eukaryota</taxon>
        <taxon>Viridiplantae</taxon>
        <taxon>Streptophyta</taxon>
        <taxon>Embryophyta</taxon>
        <taxon>Tracheophyta</taxon>
        <taxon>Spermatophyta</taxon>
        <taxon>Magnoliopsida</taxon>
        <taxon>eudicotyledons</taxon>
        <taxon>Gunneridae</taxon>
        <taxon>Pentapetalae</taxon>
        <taxon>asterids</taxon>
        <taxon>lamiids</taxon>
        <taxon>Lamiales</taxon>
        <taxon>Orobanchaceae</taxon>
        <taxon>Buchnereae</taxon>
        <taxon>Striga</taxon>
    </lineage>
</organism>
<dbReference type="Proteomes" id="UP001153555">
    <property type="component" value="Unassembled WGS sequence"/>
</dbReference>
<dbReference type="EMBL" id="CACSLK010028802">
    <property type="protein sequence ID" value="CAA0835315.1"/>
    <property type="molecule type" value="Genomic_DNA"/>
</dbReference>
<name>A0A9N7RM03_STRHE</name>
<sequence>LELQVAWLAHHVFCPKYFGTPSCSPKHFILYAPVVSRPQHLPPSSRACAPASPMPARLRKSALVSHSRASPCAPCQPISSRACCRVPGLSMRSRTPIACCSPVRHPCPASLLPIASASQPRSHMLRSS</sequence>
<keyword evidence="2" id="KW-1185">Reference proteome</keyword>
<evidence type="ECO:0000313" key="2">
    <source>
        <dbReference type="Proteomes" id="UP001153555"/>
    </source>
</evidence>
<feature type="non-terminal residue" evidence="1">
    <location>
        <position position="1"/>
    </location>
</feature>
<proteinExistence type="predicted"/>
<accession>A0A9N7RM03</accession>
<reference evidence="1" key="1">
    <citation type="submission" date="2019-12" db="EMBL/GenBank/DDBJ databases">
        <authorList>
            <person name="Scholes J."/>
        </authorList>
    </citation>
    <scope>NUCLEOTIDE SEQUENCE</scope>
</reference>
<dbReference type="AlphaFoldDB" id="A0A9N7RM03"/>